<dbReference type="EMBL" id="DWZD01000025">
    <property type="protein sequence ID" value="HJA78718.1"/>
    <property type="molecule type" value="Genomic_DNA"/>
</dbReference>
<dbReference type="InterPro" id="IPR029063">
    <property type="entry name" value="SAM-dependent_MTases_sf"/>
</dbReference>
<sequence length="247" mass="26916">MHELRLENPLEKRMWRYCVEALQTSIASWTRRNARLLEINCGTGRCLRVLWDCGFDVTGVSASPEERRAAAADAPCGTEILAAADDDIPLDDDAYDWVVLHLGNHDAARARKAVLEAARIGARGMVVSFWNRASLCRLAHCLSRSWQPMPCKGLYWWQVLAAARGVSARKYPYGCMPLPHTFGAHGPPGGAGRLLTALVGAWALLRMDFGPVGRVTPLGLRVDAATALAKEAAVLECRSGSHEPSEG</sequence>
<dbReference type="GO" id="GO:0032259">
    <property type="term" value="P:methylation"/>
    <property type="evidence" value="ECO:0007669"/>
    <property type="project" value="UniProtKB-KW"/>
</dbReference>
<keyword evidence="2" id="KW-0808">Transferase</keyword>
<accession>A0A9D2KQ82</accession>
<gene>
    <name evidence="2" type="ORF">H9784_03965</name>
</gene>
<keyword evidence="2" id="KW-0489">Methyltransferase</keyword>
<evidence type="ECO:0000313" key="2">
    <source>
        <dbReference type="EMBL" id="HJA78718.1"/>
    </source>
</evidence>
<reference evidence="2" key="2">
    <citation type="submission" date="2021-04" db="EMBL/GenBank/DDBJ databases">
        <authorList>
            <person name="Gilroy R."/>
        </authorList>
    </citation>
    <scope>NUCLEOTIDE SEQUENCE</scope>
    <source>
        <strain evidence="2">5032</strain>
    </source>
</reference>
<dbReference type="InterPro" id="IPR013216">
    <property type="entry name" value="Methyltransf_11"/>
</dbReference>
<organism evidence="2 3">
    <name type="scientific">Candidatus Desulfovibrio intestinavium</name>
    <dbReference type="NCBI Taxonomy" id="2838534"/>
    <lineage>
        <taxon>Bacteria</taxon>
        <taxon>Pseudomonadati</taxon>
        <taxon>Thermodesulfobacteriota</taxon>
        <taxon>Desulfovibrionia</taxon>
        <taxon>Desulfovibrionales</taxon>
        <taxon>Desulfovibrionaceae</taxon>
        <taxon>Desulfovibrio</taxon>
    </lineage>
</organism>
<dbReference type="GO" id="GO:0008757">
    <property type="term" value="F:S-adenosylmethionine-dependent methyltransferase activity"/>
    <property type="evidence" value="ECO:0007669"/>
    <property type="project" value="InterPro"/>
</dbReference>
<dbReference type="Proteomes" id="UP000823821">
    <property type="component" value="Unassembled WGS sequence"/>
</dbReference>
<dbReference type="Gene3D" id="3.40.50.150">
    <property type="entry name" value="Vaccinia Virus protein VP39"/>
    <property type="match status" value="1"/>
</dbReference>
<feature type="domain" description="Methyltransferase type 11" evidence="1">
    <location>
        <begin position="37"/>
        <end position="123"/>
    </location>
</feature>
<evidence type="ECO:0000259" key="1">
    <source>
        <dbReference type="Pfam" id="PF08241"/>
    </source>
</evidence>
<reference evidence="2" key="1">
    <citation type="journal article" date="2021" name="PeerJ">
        <title>Extensive microbial diversity within the chicken gut microbiome revealed by metagenomics and culture.</title>
        <authorList>
            <person name="Gilroy R."/>
            <person name="Ravi A."/>
            <person name="Getino M."/>
            <person name="Pursley I."/>
            <person name="Horton D.L."/>
            <person name="Alikhan N.F."/>
            <person name="Baker D."/>
            <person name="Gharbi K."/>
            <person name="Hall N."/>
            <person name="Watson M."/>
            <person name="Adriaenssens E.M."/>
            <person name="Foster-Nyarko E."/>
            <person name="Jarju S."/>
            <person name="Secka A."/>
            <person name="Antonio M."/>
            <person name="Oren A."/>
            <person name="Chaudhuri R.R."/>
            <person name="La Ragione R."/>
            <person name="Hildebrand F."/>
            <person name="Pallen M.J."/>
        </authorList>
    </citation>
    <scope>NUCLEOTIDE SEQUENCE</scope>
    <source>
        <strain evidence="2">5032</strain>
    </source>
</reference>
<evidence type="ECO:0000313" key="3">
    <source>
        <dbReference type="Proteomes" id="UP000823821"/>
    </source>
</evidence>
<dbReference type="AlphaFoldDB" id="A0A9D2KQ82"/>
<proteinExistence type="predicted"/>
<comment type="caution">
    <text evidence="2">The sequence shown here is derived from an EMBL/GenBank/DDBJ whole genome shotgun (WGS) entry which is preliminary data.</text>
</comment>
<dbReference type="Pfam" id="PF08241">
    <property type="entry name" value="Methyltransf_11"/>
    <property type="match status" value="1"/>
</dbReference>
<protein>
    <submittedName>
        <fullName evidence="2">Class I SAM-dependent methyltransferase</fullName>
    </submittedName>
</protein>
<dbReference type="SUPFAM" id="SSF53335">
    <property type="entry name" value="S-adenosyl-L-methionine-dependent methyltransferases"/>
    <property type="match status" value="1"/>
</dbReference>
<name>A0A9D2KQ82_9BACT</name>